<accession>A0ABP6ABP9</accession>
<keyword evidence="3" id="KW-1185">Reference proteome</keyword>
<evidence type="ECO:0000313" key="2">
    <source>
        <dbReference type="EMBL" id="GAA2511893.1"/>
    </source>
</evidence>
<organism evidence="2 3">
    <name type="scientific">Streptomyces gobitricini</name>
    <dbReference type="NCBI Taxonomy" id="68211"/>
    <lineage>
        <taxon>Bacteria</taxon>
        <taxon>Bacillati</taxon>
        <taxon>Actinomycetota</taxon>
        <taxon>Actinomycetes</taxon>
        <taxon>Kitasatosporales</taxon>
        <taxon>Streptomycetaceae</taxon>
        <taxon>Streptomyces</taxon>
    </lineage>
</organism>
<evidence type="ECO:0000256" key="1">
    <source>
        <dbReference type="SAM" id="MobiDB-lite"/>
    </source>
</evidence>
<proteinExistence type="predicted"/>
<reference evidence="3" key="1">
    <citation type="journal article" date="2019" name="Int. J. Syst. Evol. Microbiol.">
        <title>The Global Catalogue of Microorganisms (GCM) 10K type strain sequencing project: providing services to taxonomists for standard genome sequencing and annotation.</title>
        <authorList>
            <consortium name="The Broad Institute Genomics Platform"/>
            <consortium name="The Broad Institute Genome Sequencing Center for Infectious Disease"/>
            <person name="Wu L."/>
            <person name="Ma J."/>
        </authorList>
    </citation>
    <scope>NUCLEOTIDE SEQUENCE [LARGE SCALE GENOMIC DNA]</scope>
    <source>
        <strain evidence="3">JCM 5062</strain>
    </source>
</reference>
<feature type="region of interest" description="Disordered" evidence="1">
    <location>
        <begin position="1"/>
        <end position="33"/>
    </location>
</feature>
<protein>
    <submittedName>
        <fullName evidence="2">Uncharacterized protein</fullName>
    </submittedName>
</protein>
<feature type="compositionally biased region" description="Basic and acidic residues" evidence="1">
    <location>
        <begin position="23"/>
        <end position="33"/>
    </location>
</feature>
<dbReference type="EMBL" id="BAAASR010000030">
    <property type="protein sequence ID" value="GAA2511893.1"/>
    <property type="molecule type" value="Genomic_DNA"/>
</dbReference>
<feature type="compositionally biased region" description="Low complexity" evidence="1">
    <location>
        <begin position="7"/>
        <end position="22"/>
    </location>
</feature>
<comment type="caution">
    <text evidence="2">The sequence shown here is derived from an EMBL/GenBank/DDBJ whole genome shotgun (WGS) entry which is preliminary data.</text>
</comment>
<name>A0ABP6ABP9_9ACTN</name>
<dbReference type="Proteomes" id="UP001499942">
    <property type="component" value="Unassembled WGS sequence"/>
</dbReference>
<evidence type="ECO:0000313" key="3">
    <source>
        <dbReference type="Proteomes" id="UP001499942"/>
    </source>
</evidence>
<dbReference type="RefSeq" id="WP_344365376.1">
    <property type="nucleotide sequence ID" value="NZ_BAAASR010000030.1"/>
</dbReference>
<gene>
    <name evidence="2" type="ORF">GCM10010393_50980</name>
</gene>
<sequence length="104" mass="11388">MPQTSVRATRPPSAPSRRSPGARPRDALVRDREADKLRVCPVGRQGGHQAPYALSRLTREEHRAMSDRAMCDRATSGRALYDRVRRTRGAGGVFVGAFDKLSAG</sequence>